<dbReference type="Proteomes" id="UP001418222">
    <property type="component" value="Unassembled WGS sequence"/>
</dbReference>
<name>A0AAP0G5C3_9ASPA</name>
<feature type="region of interest" description="Disordered" evidence="1">
    <location>
        <begin position="52"/>
        <end position="91"/>
    </location>
</feature>
<reference evidence="2 3" key="1">
    <citation type="journal article" date="2022" name="Nat. Plants">
        <title>Genomes of leafy and leafless Platanthera orchids illuminate the evolution of mycoheterotrophy.</title>
        <authorList>
            <person name="Li M.H."/>
            <person name="Liu K.W."/>
            <person name="Li Z."/>
            <person name="Lu H.C."/>
            <person name="Ye Q.L."/>
            <person name="Zhang D."/>
            <person name="Wang J.Y."/>
            <person name="Li Y.F."/>
            <person name="Zhong Z.M."/>
            <person name="Liu X."/>
            <person name="Yu X."/>
            <person name="Liu D.K."/>
            <person name="Tu X.D."/>
            <person name="Liu B."/>
            <person name="Hao Y."/>
            <person name="Liao X.Y."/>
            <person name="Jiang Y.T."/>
            <person name="Sun W.H."/>
            <person name="Chen J."/>
            <person name="Chen Y.Q."/>
            <person name="Ai Y."/>
            <person name="Zhai J.W."/>
            <person name="Wu S.S."/>
            <person name="Zhou Z."/>
            <person name="Hsiao Y.Y."/>
            <person name="Wu W.L."/>
            <person name="Chen Y.Y."/>
            <person name="Lin Y.F."/>
            <person name="Hsu J.L."/>
            <person name="Li C.Y."/>
            <person name="Wang Z.W."/>
            <person name="Zhao X."/>
            <person name="Zhong W.Y."/>
            <person name="Ma X.K."/>
            <person name="Ma L."/>
            <person name="Huang J."/>
            <person name="Chen G.Z."/>
            <person name="Huang M.Z."/>
            <person name="Huang L."/>
            <person name="Peng D.H."/>
            <person name="Luo Y.B."/>
            <person name="Zou S.Q."/>
            <person name="Chen S.P."/>
            <person name="Lan S."/>
            <person name="Tsai W.C."/>
            <person name="Van de Peer Y."/>
            <person name="Liu Z.J."/>
        </authorList>
    </citation>
    <scope>NUCLEOTIDE SEQUENCE [LARGE SCALE GENOMIC DNA]</scope>
    <source>
        <strain evidence="2">Lor287</strain>
    </source>
</reference>
<dbReference type="PANTHER" id="PTHR35485:SF4">
    <property type="entry name" value="EXPRESSED PROTEIN"/>
    <property type="match status" value="1"/>
</dbReference>
<protein>
    <submittedName>
        <fullName evidence="2">Uncharacterized protein</fullName>
    </submittedName>
</protein>
<proteinExistence type="predicted"/>
<keyword evidence="3" id="KW-1185">Reference proteome</keyword>
<organism evidence="2 3">
    <name type="scientific">Platanthera zijinensis</name>
    <dbReference type="NCBI Taxonomy" id="2320716"/>
    <lineage>
        <taxon>Eukaryota</taxon>
        <taxon>Viridiplantae</taxon>
        <taxon>Streptophyta</taxon>
        <taxon>Embryophyta</taxon>
        <taxon>Tracheophyta</taxon>
        <taxon>Spermatophyta</taxon>
        <taxon>Magnoliopsida</taxon>
        <taxon>Liliopsida</taxon>
        <taxon>Asparagales</taxon>
        <taxon>Orchidaceae</taxon>
        <taxon>Orchidoideae</taxon>
        <taxon>Orchideae</taxon>
        <taxon>Orchidinae</taxon>
        <taxon>Platanthera</taxon>
    </lineage>
</organism>
<dbReference type="PANTHER" id="PTHR35485">
    <property type="entry name" value="OS01G0888900 PROTEIN"/>
    <property type="match status" value="1"/>
</dbReference>
<dbReference type="EMBL" id="JBBWWQ010000010">
    <property type="protein sequence ID" value="KAK8937511.1"/>
    <property type="molecule type" value="Genomic_DNA"/>
</dbReference>
<evidence type="ECO:0000313" key="3">
    <source>
        <dbReference type="Proteomes" id="UP001418222"/>
    </source>
</evidence>
<accession>A0AAP0G5C3</accession>
<evidence type="ECO:0000256" key="1">
    <source>
        <dbReference type="SAM" id="MobiDB-lite"/>
    </source>
</evidence>
<comment type="caution">
    <text evidence="2">The sequence shown here is derived from an EMBL/GenBank/DDBJ whole genome shotgun (WGS) entry which is preliminary data.</text>
</comment>
<sequence>MEGLIPFLLRALKRKKATRYYRCLSSGAAEGSQEEGRDYYFLPLAEQNRGETRKEFLGGRRRHRSMEDLSGEPFPQEKPSRLNRESRVCIL</sequence>
<evidence type="ECO:0000313" key="2">
    <source>
        <dbReference type="EMBL" id="KAK8937511.1"/>
    </source>
</evidence>
<feature type="compositionally biased region" description="Basic and acidic residues" evidence="1">
    <location>
        <begin position="78"/>
        <end position="91"/>
    </location>
</feature>
<dbReference type="AlphaFoldDB" id="A0AAP0G5C3"/>
<gene>
    <name evidence="2" type="ORF">KSP39_PZI012548</name>
</gene>